<feature type="domain" description="Thioredoxin" evidence="8">
    <location>
        <begin position="5"/>
        <end position="179"/>
    </location>
</feature>
<evidence type="ECO:0000313" key="10">
    <source>
        <dbReference type="Proteomes" id="UP000559027"/>
    </source>
</evidence>
<evidence type="ECO:0000256" key="6">
    <source>
        <dbReference type="PIRSR" id="PIRSR637944-1"/>
    </source>
</evidence>
<sequence length="179" mass="18756">MASVMASAAQAAHSVATAILAKAQIQPGADIPSTSDLKENAADESKKLDLSGRNIIVGVPGAFTGTCSAQIPGYIKAYDDFKAKGVKNIYVVSVNDVFVMKAWKENLAPSGTNVQFIADDKGAFTSALGLLFDATPRLGGPRSKRYIIIAEDEKVSSIAVEEVPSNLTVTDAKVVLAQL</sequence>
<evidence type="ECO:0000256" key="3">
    <source>
        <dbReference type="ARBA" id="ARBA00022862"/>
    </source>
</evidence>
<evidence type="ECO:0000313" key="9">
    <source>
        <dbReference type="EMBL" id="KAF5348313.1"/>
    </source>
</evidence>
<evidence type="ECO:0000256" key="4">
    <source>
        <dbReference type="ARBA" id="ARBA00023002"/>
    </source>
</evidence>
<dbReference type="GO" id="GO:0008379">
    <property type="term" value="F:thioredoxin peroxidase activity"/>
    <property type="evidence" value="ECO:0007669"/>
    <property type="project" value="InterPro"/>
</dbReference>
<keyword evidence="2 7" id="KW-0575">Peroxidase</keyword>
<reference evidence="9 10" key="1">
    <citation type="journal article" date="2020" name="ISME J.">
        <title>Uncovering the hidden diversity of litter-decomposition mechanisms in mushroom-forming fungi.</title>
        <authorList>
            <person name="Floudas D."/>
            <person name="Bentzer J."/>
            <person name="Ahren D."/>
            <person name="Johansson T."/>
            <person name="Persson P."/>
            <person name="Tunlid A."/>
        </authorList>
    </citation>
    <scope>NUCLEOTIDE SEQUENCE [LARGE SCALE GENOMIC DNA]</scope>
    <source>
        <strain evidence="9 10">CBS 146.42</strain>
    </source>
</reference>
<comment type="similarity">
    <text evidence="1 7">Belongs to the peroxiredoxin family. Prx5 subfamily.</text>
</comment>
<evidence type="ECO:0000259" key="8">
    <source>
        <dbReference type="PROSITE" id="PS51352"/>
    </source>
</evidence>
<dbReference type="InterPro" id="IPR013740">
    <property type="entry name" value="Redoxin"/>
</dbReference>
<keyword evidence="3 7" id="KW-0049">Antioxidant</keyword>
<dbReference type="GO" id="GO:0042744">
    <property type="term" value="P:hydrogen peroxide catabolic process"/>
    <property type="evidence" value="ECO:0007669"/>
    <property type="project" value="TreeGrafter"/>
</dbReference>
<dbReference type="Pfam" id="PF08534">
    <property type="entry name" value="Redoxin"/>
    <property type="match status" value="1"/>
</dbReference>
<proteinExistence type="inferred from homology"/>
<dbReference type="GO" id="GO:0005777">
    <property type="term" value="C:peroxisome"/>
    <property type="evidence" value="ECO:0007669"/>
    <property type="project" value="TreeGrafter"/>
</dbReference>
<dbReference type="InterPro" id="IPR013766">
    <property type="entry name" value="Thioredoxin_domain"/>
</dbReference>
<name>A0A8H5FTQ5_9AGAR</name>
<dbReference type="GO" id="GO:0034599">
    <property type="term" value="P:cellular response to oxidative stress"/>
    <property type="evidence" value="ECO:0007669"/>
    <property type="project" value="InterPro"/>
</dbReference>
<dbReference type="InterPro" id="IPR037944">
    <property type="entry name" value="PRX5-like"/>
</dbReference>
<dbReference type="PROSITE" id="PS51352">
    <property type="entry name" value="THIOREDOXIN_2"/>
    <property type="match status" value="1"/>
</dbReference>
<evidence type="ECO:0000256" key="7">
    <source>
        <dbReference type="RuleBase" id="RU366011"/>
    </source>
</evidence>
<feature type="active site" description="Cysteine sulfenic acid (-SOH) intermediate" evidence="6">
    <location>
        <position position="67"/>
    </location>
</feature>
<keyword evidence="10" id="KW-1185">Reference proteome</keyword>
<comment type="function">
    <text evidence="7">Thiol-specific peroxidase that catalyzes the reduction of hydrogen peroxide and organic hydroperoxides to water and alcohols, respectively. Plays a role in cell protection against oxidative stress by detoxifying peroxides.</text>
</comment>
<dbReference type="InterPro" id="IPR036249">
    <property type="entry name" value="Thioredoxin-like_sf"/>
</dbReference>
<dbReference type="Gene3D" id="3.40.30.10">
    <property type="entry name" value="Glutaredoxin"/>
    <property type="match status" value="1"/>
</dbReference>
<dbReference type="OrthoDB" id="1882547at2759"/>
<dbReference type="SUPFAM" id="SSF52833">
    <property type="entry name" value="Thioredoxin-like"/>
    <property type="match status" value="1"/>
</dbReference>
<evidence type="ECO:0000256" key="1">
    <source>
        <dbReference type="ARBA" id="ARBA00010505"/>
    </source>
</evidence>
<dbReference type="GO" id="GO:0005829">
    <property type="term" value="C:cytosol"/>
    <property type="evidence" value="ECO:0007669"/>
    <property type="project" value="TreeGrafter"/>
</dbReference>
<keyword evidence="4 7" id="KW-0560">Oxidoreductase</keyword>
<dbReference type="PANTHER" id="PTHR10430:SF39">
    <property type="entry name" value="PEROXISOMAL MEMBRANE ASSOCIATED PROTEIN 20"/>
    <property type="match status" value="1"/>
</dbReference>
<gene>
    <name evidence="9" type="ORF">D9756_010475</name>
</gene>
<keyword evidence="5 7" id="KW-0676">Redox-active center</keyword>
<dbReference type="Proteomes" id="UP000559027">
    <property type="component" value="Unassembled WGS sequence"/>
</dbReference>
<organism evidence="9 10">
    <name type="scientific">Leucocoprinus leucothites</name>
    <dbReference type="NCBI Taxonomy" id="201217"/>
    <lineage>
        <taxon>Eukaryota</taxon>
        <taxon>Fungi</taxon>
        <taxon>Dikarya</taxon>
        <taxon>Basidiomycota</taxon>
        <taxon>Agaricomycotina</taxon>
        <taxon>Agaricomycetes</taxon>
        <taxon>Agaricomycetidae</taxon>
        <taxon>Agaricales</taxon>
        <taxon>Agaricineae</taxon>
        <taxon>Agaricaceae</taxon>
        <taxon>Leucocoprinus</taxon>
    </lineage>
</organism>
<dbReference type="CDD" id="cd03013">
    <property type="entry name" value="PRX5_like"/>
    <property type="match status" value="1"/>
</dbReference>
<dbReference type="GO" id="GO:0045454">
    <property type="term" value="P:cell redox homeostasis"/>
    <property type="evidence" value="ECO:0007669"/>
    <property type="project" value="TreeGrafter"/>
</dbReference>
<evidence type="ECO:0000256" key="2">
    <source>
        <dbReference type="ARBA" id="ARBA00022559"/>
    </source>
</evidence>
<accession>A0A8H5FTQ5</accession>
<dbReference type="PANTHER" id="PTHR10430">
    <property type="entry name" value="PEROXIREDOXIN"/>
    <property type="match status" value="1"/>
</dbReference>
<dbReference type="AlphaFoldDB" id="A0A8H5FTQ5"/>
<evidence type="ECO:0000256" key="5">
    <source>
        <dbReference type="ARBA" id="ARBA00023284"/>
    </source>
</evidence>
<dbReference type="EMBL" id="JAACJO010000020">
    <property type="protein sequence ID" value="KAF5348313.1"/>
    <property type="molecule type" value="Genomic_DNA"/>
</dbReference>
<protein>
    <recommendedName>
        <fullName evidence="8">Thioredoxin domain-containing protein</fullName>
    </recommendedName>
</protein>
<comment type="caution">
    <text evidence="9">The sequence shown here is derived from an EMBL/GenBank/DDBJ whole genome shotgun (WGS) entry which is preliminary data.</text>
</comment>
<dbReference type="GO" id="GO:0005739">
    <property type="term" value="C:mitochondrion"/>
    <property type="evidence" value="ECO:0007669"/>
    <property type="project" value="TreeGrafter"/>
</dbReference>